<evidence type="ECO:0000259" key="2">
    <source>
        <dbReference type="Pfam" id="PF07992"/>
    </source>
</evidence>
<evidence type="ECO:0000313" key="3">
    <source>
        <dbReference type="EMBL" id="ACZ08485.1"/>
    </source>
</evidence>
<dbReference type="Gene3D" id="3.50.50.60">
    <property type="entry name" value="FAD/NAD(P)-binding domain"/>
    <property type="match status" value="2"/>
</dbReference>
<accession>D1AIA1</accession>
<proteinExistence type="predicted"/>
<dbReference type="HOGENOM" id="CLU_030705_0_0_0"/>
<name>D1AIA1_SEBTE</name>
<keyword evidence="1" id="KW-0560">Oxidoreductase</keyword>
<gene>
    <name evidence="3" type="ordered locus">Sterm_1627</name>
</gene>
<dbReference type="PRINTS" id="PR00368">
    <property type="entry name" value="FADPNR"/>
</dbReference>
<dbReference type="Pfam" id="PF07992">
    <property type="entry name" value="Pyr_redox_2"/>
    <property type="match status" value="1"/>
</dbReference>
<dbReference type="InterPro" id="IPR036188">
    <property type="entry name" value="FAD/NAD-bd_sf"/>
</dbReference>
<dbReference type="PANTHER" id="PTHR42949:SF3">
    <property type="entry name" value="ANAEROBIC GLYCEROL-3-PHOSPHATE DEHYDROGENASE SUBUNIT B"/>
    <property type="match status" value="1"/>
</dbReference>
<protein>
    <submittedName>
        <fullName evidence="3">FAD-dependent pyridine nucleotide-disulphide oxidoreductase</fullName>
    </submittedName>
</protein>
<dbReference type="SUPFAM" id="SSF51905">
    <property type="entry name" value="FAD/NAD(P)-binding domain"/>
    <property type="match status" value="1"/>
</dbReference>
<evidence type="ECO:0000256" key="1">
    <source>
        <dbReference type="ARBA" id="ARBA00023002"/>
    </source>
</evidence>
<dbReference type="InterPro" id="IPR051691">
    <property type="entry name" value="Metab_Enz_Cyan_OpOx_G3PDH"/>
</dbReference>
<dbReference type="RefSeq" id="WP_012861081.1">
    <property type="nucleotide sequence ID" value="NC_013517.1"/>
</dbReference>
<dbReference type="EMBL" id="CP001739">
    <property type="protein sequence ID" value="ACZ08485.1"/>
    <property type="molecule type" value="Genomic_DNA"/>
</dbReference>
<dbReference type="GO" id="GO:0016491">
    <property type="term" value="F:oxidoreductase activity"/>
    <property type="evidence" value="ECO:0007669"/>
    <property type="project" value="UniProtKB-KW"/>
</dbReference>
<dbReference type="PANTHER" id="PTHR42949">
    <property type="entry name" value="ANAEROBIC GLYCEROL-3-PHOSPHATE DEHYDROGENASE SUBUNIT B"/>
    <property type="match status" value="1"/>
</dbReference>
<evidence type="ECO:0000313" key="4">
    <source>
        <dbReference type="Proteomes" id="UP000000845"/>
    </source>
</evidence>
<feature type="domain" description="FAD/NAD(P)-binding" evidence="2">
    <location>
        <begin position="5"/>
        <end position="304"/>
    </location>
</feature>
<dbReference type="PRINTS" id="PR00469">
    <property type="entry name" value="PNDRDTASEII"/>
</dbReference>
<dbReference type="eggNOG" id="COG0446">
    <property type="taxonomic scope" value="Bacteria"/>
</dbReference>
<sequence>MELEYDLIIVGGGSAGLAAAKTAKENGISKILILEREKELGGILRQCIHNGFGIHKFKKELTGPEYAQEYINEINRLGINYKIDATVISMEISPDEHSSKFVYVVSEEGYHVYETKAVILAMGCYERTRGGIAIPGDRPAGVFTAGQAQTFINMNGYMVGKEIVILGSGDIGLIMARRLTLEGALVKAVVELMPYSNGLNRNIVQCLEDFNIPLLLSHTVVRINGKNRVESVIIAKVDENRNPIPGTEQEIICDTLLISAGLLPDNSLSKKLGIRIDSKTKGAVVNEKMETNIKGIFACGNVLHVHDLVDYVSTEAEIAALSAAEYIKNQFKAENETIVHIEPGSGLIYAVPQNFNINTESKTLNISFRVNNVYKDKKISVKCQDKEIAGFKRSHLVPSEMEKISIPTDLIKSNLIISIEGDGL</sequence>
<dbReference type="AlphaFoldDB" id="D1AIA1"/>
<reference evidence="4" key="1">
    <citation type="submission" date="2009-09" db="EMBL/GenBank/DDBJ databases">
        <title>The complete chromosome of Sebaldella termitidis ATCC 33386.</title>
        <authorList>
            <consortium name="US DOE Joint Genome Institute (JGI-PGF)"/>
            <person name="Lucas S."/>
            <person name="Copeland A."/>
            <person name="Lapidus A."/>
            <person name="Glavina del Rio T."/>
            <person name="Dalin E."/>
            <person name="Tice H."/>
            <person name="Bruce D."/>
            <person name="Goodwin L."/>
            <person name="Pitluck S."/>
            <person name="Kyrpides N."/>
            <person name="Mavromatis K."/>
            <person name="Ivanova N."/>
            <person name="Mikhailova N."/>
            <person name="Sims D."/>
            <person name="Meincke L."/>
            <person name="Brettin T."/>
            <person name="Detter J.C."/>
            <person name="Han C."/>
            <person name="Larimer F."/>
            <person name="Land M."/>
            <person name="Hauser L."/>
            <person name="Markowitz V."/>
            <person name="Cheng J.F."/>
            <person name="Hugenholtz P."/>
            <person name="Woyke T."/>
            <person name="Wu D."/>
            <person name="Eisen J.A."/>
        </authorList>
    </citation>
    <scope>NUCLEOTIDE SEQUENCE [LARGE SCALE GENOMIC DNA]</scope>
    <source>
        <strain evidence="4">ATCC 33386 / NCTC 11300</strain>
    </source>
</reference>
<organism evidence="3 4">
    <name type="scientific">Sebaldella termitidis (strain ATCC 33386 / NCTC 11300)</name>
    <dbReference type="NCBI Taxonomy" id="526218"/>
    <lineage>
        <taxon>Bacteria</taxon>
        <taxon>Fusobacteriati</taxon>
        <taxon>Fusobacteriota</taxon>
        <taxon>Fusobacteriia</taxon>
        <taxon>Fusobacteriales</taxon>
        <taxon>Leptotrichiaceae</taxon>
        <taxon>Sebaldella</taxon>
    </lineage>
</organism>
<dbReference type="KEGG" id="str:Sterm_1627"/>
<keyword evidence="4" id="KW-1185">Reference proteome</keyword>
<reference evidence="3 4" key="2">
    <citation type="journal article" date="2010" name="Stand. Genomic Sci.">
        <title>Complete genome sequence of Sebaldella termitidis type strain (NCTC 11300).</title>
        <authorList>
            <person name="Harmon-Smith M."/>
            <person name="Celia L."/>
            <person name="Chertkov O."/>
            <person name="Lapidus A."/>
            <person name="Copeland A."/>
            <person name="Glavina Del Rio T."/>
            <person name="Nolan M."/>
            <person name="Lucas S."/>
            <person name="Tice H."/>
            <person name="Cheng J.F."/>
            <person name="Han C."/>
            <person name="Detter J.C."/>
            <person name="Bruce D."/>
            <person name="Goodwin L."/>
            <person name="Pitluck S."/>
            <person name="Pati A."/>
            <person name="Liolios K."/>
            <person name="Ivanova N."/>
            <person name="Mavromatis K."/>
            <person name="Mikhailova N."/>
            <person name="Chen A."/>
            <person name="Palaniappan K."/>
            <person name="Land M."/>
            <person name="Hauser L."/>
            <person name="Chang Y.J."/>
            <person name="Jeffries C.D."/>
            <person name="Brettin T."/>
            <person name="Goker M."/>
            <person name="Beck B."/>
            <person name="Bristow J."/>
            <person name="Eisen J.A."/>
            <person name="Markowitz V."/>
            <person name="Hugenholtz P."/>
            <person name="Kyrpides N.C."/>
            <person name="Klenk H.P."/>
            <person name="Chen F."/>
        </authorList>
    </citation>
    <scope>NUCLEOTIDE SEQUENCE [LARGE SCALE GENOMIC DNA]</scope>
    <source>
        <strain evidence="4">ATCC 33386 / NCTC 11300</strain>
    </source>
</reference>
<dbReference type="Proteomes" id="UP000000845">
    <property type="component" value="Chromosome"/>
</dbReference>
<dbReference type="InterPro" id="IPR023753">
    <property type="entry name" value="FAD/NAD-binding_dom"/>
</dbReference>
<dbReference type="STRING" id="526218.Sterm_1627"/>